<dbReference type="CDD" id="cd01741">
    <property type="entry name" value="GATase1_1"/>
    <property type="match status" value="1"/>
</dbReference>
<dbReference type="Pfam" id="PF00117">
    <property type="entry name" value="GATase"/>
    <property type="match status" value="1"/>
</dbReference>
<dbReference type="NCBIfam" id="NF005458">
    <property type="entry name" value="PRK07053.1"/>
    <property type="match status" value="1"/>
</dbReference>
<accession>A0A9Q3ZF30</accession>
<dbReference type="InterPro" id="IPR044992">
    <property type="entry name" value="ChyE-like"/>
</dbReference>
<dbReference type="PANTHER" id="PTHR42695:SF5">
    <property type="entry name" value="GLUTAMINE AMIDOTRANSFERASE YLR126C-RELATED"/>
    <property type="match status" value="1"/>
</dbReference>
<dbReference type="SUPFAM" id="SSF52317">
    <property type="entry name" value="Class I glutamine amidotransferase-like"/>
    <property type="match status" value="1"/>
</dbReference>
<name>A0A9Q3ZF30_9GAMM</name>
<dbReference type="PROSITE" id="PS51273">
    <property type="entry name" value="GATASE_TYPE_1"/>
    <property type="match status" value="1"/>
</dbReference>
<keyword evidence="3" id="KW-1185">Reference proteome</keyword>
<sequence>MTMNTAVALRHLAFEDLGTLEPLLREWGWQIQYRDIGVDTLEDLFDAPPGLLIVLGGPIGAFDDRLYPYLQSELALISERLRQRQPLLGICLGAQLMARALGGRISAMPEKEIGFAPVQLTRAGLASPLTALEDVPVLHWHGDRIQLPAAVSSLATTTPCPTQAFAAGHHALGLQFHIEADPEKLERWLIGHTLELSGAGIDLEQLRRDAAEHGHSLIRAARRLMTQWRDQWEQKQ</sequence>
<dbReference type="RefSeq" id="WP_022995458.1">
    <property type="nucleotide sequence ID" value="NZ_CBDDTQ010000001.1"/>
</dbReference>
<keyword evidence="2" id="KW-0315">Glutamine amidotransferase</keyword>
<evidence type="ECO:0000313" key="3">
    <source>
        <dbReference type="Proteomes" id="UP001107961"/>
    </source>
</evidence>
<dbReference type="AlphaFoldDB" id="A0A9Q3ZF30"/>
<dbReference type="Gene3D" id="3.40.50.880">
    <property type="match status" value="1"/>
</dbReference>
<dbReference type="PANTHER" id="PTHR42695">
    <property type="entry name" value="GLUTAMINE AMIDOTRANSFERASE YLR126C-RELATED"/>
    <property type="match status" value="1"/>
</dbReference>
<dbReference type="Proteomes" id="UP001107961">
    <property type="component" value="Unassembled WGS sequence"/>
</dbReference>
<proteinExistence type="predicted"/>
<dbReference type="InterPro" id="IPR017926">
    <property type="entry name" value="GATASE"/>
</dbReference>
<evidence type="ECO:0000313" key="2">
    <source>
        <dbReference type="EMBL" id="MCE7509101.1"/>
    </source>
</evidence>
<organism evidence="2 3">
    <name type="scientific">Alloalcanivorax xenomutans</name>
    <dbReference type="NCBI Taxonomy" id="1094342"/>
    <lineage>
        <taxon>Bacteria</taxon>
        <taxon>Pseudomonadati</taxon>
        <taxon>Pseudomonadota</taxon>
        <taxon>Gammaproteobacteria</taxon>
        <taxon>Oceanospirillales</taxon>
        <taxon>Alcanivoracaceae</taxon>
        <taxon>Alloalcanivorax</taxon>
    </lineage>
</organism>
<gene>
    <name evidence="2" type="ORF">LZG35_10685</name>
</gene>
<dbReference type="InterPro" id="IPR029062">
    <property type="entry name" value="Class_I_gatase-like"/>
</dbReference>
<feature type="domain" description="Glutamine amidotransferase" evidence="1">
    <location>
        <begin position="46"/>
        <end position="184"/>
    </location>
</feature>
<evidence type="ECO:0000259" key="1">
    <source>
        <dbReference type="Pfam" id="PF00117"/>
    </source>
</evidence>
<comment type="caution">
    <text evidence="2">The sequence shown here is derived from an EMBL/GenBank/DDBJ whole genome shotgun (WGS) entry which is preliminary data.</text>
</comment>
<protein>
    <submittedName>
        <fullName evidence="2">Glutamine amidotransferase</fullName>
    </submittedName>
</protein>
<dbReference type="EMBL" id="JAJVKT010000011">
    <property type="protein sequence ID" value="MCE7509101.1"/>
    <property type="molecule type" value="Genomic_DNA"/>
</dbReference>
<dbReference type="GO" id="GO:0005829">
    <property type="term" value="C:cytosol"/>
    <property type="evidence" value="ECO:0007669"/>
    <property type="project" value="TreeGrafter"/>
</dbReference>
<reference evidence="2" key="1">
    <citation type="submission" date="2022-01" db="EMBL/GenBank/DDBJ databases">
        <authorList>
            <person name="Karlyshev A.V."/>
            <person name="Jaspars M."/>
        </authorList>
    </citation>
    <scope>NUCLEOTIDE SEQUENCE</scope>
    <source>
        <strain evidence="2">AGSA3-2</strain>
    </source>
</reference>